<keyword evidence="2" id="KW-1185">Reference proteome</keyword>
<name>A0ABV1J4M9_9FIRM</name>
<comment type="caution">
    <text evidence="1">The sequence shown here is derived from an EMBL/GenBank/DDBJ whole genome shotgun (WGS) entry which is preliminary data.</text>
</comment>
<protein>
    <submittedName>
        <fullName evidence="1">Uncharacterized protein</fullName>
    </submittedName>
</protein>
<accession>A0ABV1J4M9</accession>
<dbReference type="EMBL" id="JBBNPP010000013">
    <property type="protein sequence ID" value="MEQ3347189.1"/>
    <property type="molecule type" value="Genomic_DNA"/>
</dbReference>
<evidence type="ECO:0000313" key="1">
    <source>
        <dbReference type="EMBL" id="MEQ3347189.1"/>
    </source>
</evidence>
<gene>
    <name evidence="1" type="ORF">AAA073_07060</name>
</gene>
<organism evidence="1 2">
    <name type="scientific">Peptoniphilus senegalensis</name>
    <dbReference type="NCBI Taxonomy" id="1465757"/>
    <lineage>
        <taxon>Bacteria</taxon>
        <taxon>Bacillati</taxon>
        <taxon>Bacillota</taxon>
        <taxon>Tissierellia</taxon>
        <taxon>Tissierellales</taxon>
        <taxon>Peptoniphilaceae</taxon>
        <taxon>Peptoniphilus</taxon>
    </lineage>
</organism>
<evidence type="ECO:0000313" key="2">
    <source>
        <dbReference type="Proteomes" id="UP001491691"/>
    </source>
</evidence>
<proteinExistence type="predicted"/>
<sequence length="168" mass="18698">MAVEDISRVDEILKRIKELESMYLKVGVLSSAGGEILMIANVHEFGCDIKVTNKMRVFFLHNFGFWTKKDVIKIPERPFIRTSFDSNVENFFLTGEDLLGKVIEGDLTARKFYEILGQTAADTVRNFIVNEVNSPPNAPLTVANKGSSNPLVDTGRLVNAVNYEIVGG</sequence>
<reference evidence="1 2" key="1">
    <citation type="submission" date="2024-04" db="EMBL/GenBank/DDBJ databases">
        <title>Human intestinal bacterial collection.</title>
        <authorList>
            <person name="Pauvert C."/>
            <person name="Hitch T.C.A."/>
            <person name="Clavel T."/>
        </authorList>
    </citation>
    <scope>NUCLEOTIDE SEQUENCE [LARGE SCALE GENOMIC DNA]</scope>
    <source>
        <strain evidence="1 2">CLA-SR-H019</strain>
    </source>
</reference>
<dbReference type="RefSeq" id="WP_349189057.1">
    <property type="nucleotide sequence ID" value="NZ_JBBNPP010000013.1"/>
</dbReference>
<dbReference type="Proteomes" id="UP001491691">
    <property type="component" value="Unassembled WGS sequence"/>
</dbReference>